<dbReference type="SMART" id="SM00119">
    <property type="entry name" value="HECTc"/>
    <property type="match status" value="1"/>
</dbReference>
<sequence>MTSSSRSRSRPPRRDLVTRIHTDALETPTTLFGAIDISNSRVHDDSSSSESDFQRTKPTAAPSRHARSISNPFPSLLGTPKKRQGSTGHLQPDFEDRGVGDGAMSGPSVNKHKRAGPGGSKDFATGNCMTCSSLMRWPKELKVFKCTICTTINDLVVPGSEATKSGFLGRRRDGSVHARCESLTAQPISLQHCRRLVRQCIHSYVSRKLAPRPSPDASIWPSHNASQSSSVAQDAYRNPHDACNGHVASPLYAREHDGYTAKYVFEEQPTLRPSHLRPNTAVRSYSSSYPERPPPPVRPTNPNNLTAHRRGPSLGDQCEPKRIFKPLEEYIAKVFNSFESLNSSFSTQDRGRDDQQIEQIRRKPVPSRGRSDSQSGTTHSRVEESLPGNAMNEIDPKILLIGDVAENGLWWTGGRIPHGTPKHHTTRRPESPPRKSPSSVKSPNLNWDEIDAWYAMTVNAAADWFAVYEDISREFAIQPKTQRELQALEHELLQGQEHTQRMLLKATESLLKRPGRPLTSAADLRFLLIIMENPLLHSSMKPFRGILQPDTVVSGPSSVTPPRGKVLPSSGLLSGQHSGIIKRVIGLLSTTSAECHTHLIAWFSKFENSRFIRTKDLVSGFLSYRLLRQIDKKQPTEVDITAGLIPEMRADRSGVGFYLHDEIRSGGASKKNGPAQKIAYTEDWQIKAASRVLALLFAANNTPGSKHGHPAGATASGVNVATGSTRDYGHSGGQLLPTTDFYNSMIDYADLVGDFESWESKRSKFSFCQYPFLMSIWAKTHILEHDARRQMQMKARDAFLDSIMTNRNVKQYLSLTVRRDCLVEDSLTAVSEVIGSGSEDIKKGLRITFSGEEGIDGGGLRKEWFLLLIREVFNPDHGMFLYDEDSQYCYFNPATFETSDQFFLVGVVMGLAIYNSTILDVALPPFAFRKLLAAAPAHGLGMSSRPRPSMQYTLDDLAEYRPRVARGLRQLLDFEGDVENTFCLDFVIDTEKYGTKVQVPLCPGGERKAVTNSNRREYVDLYVRYVLDTAVTRQFEPFKRGFYTVCGGNAFSLFRPEEIELLIRGSDEALDIASLRAVAEYDNWGNRQPEGSSPVVSWFWETFQEAAPANQRKLLSFITGSDRIPATGAAMLPIKISCLGEDVGRFPIARTCFNMISLWQYGSKQKLEAMLWRAVFESEGFGLK</sequence>
<dbReference type="Proteomes" id="UP000078397">
    <property type="component" value="Unassembled WGS sequence"/>
</dbReference>
<evidence type="ECO:0000256" key="2">
    <source>
        <dbReference type="ARBA" id="ARBA00012485"/>
    </source>
</evidence>
<feature type="active site" description="Glycyl thioester intermediate" evidence="5">
    <location>
        <position position="1152"/>
    </location>
</feature>
<dbReference type="InterPro" id="IPR000569">
    <property type="entry name" value="HECT_dom"/>
</dbReference>
<dbReference type="Pfam" id="PF00632">
    <property type="entry name" value="HECT"/>
    <property type="match status" value="1"/>
</dbReference>
<dbReference type="EC" id="2.3.2.26" evidence="2"/>
<keyword evidence="4 5" id="KW-0833">Ubl conjugation pathway</keyword>
<keyword evidence="3" id="KW-0808">Transferase</keyword>
<feature type="region of interest" description="Disordered" evidence="6">
    <location>
        <begin position="1"/>
        <end position="122"/>
    </location>
</feature>
<comment type="caution">
    <text evidence="8">The sequence shown here is derived from an EMBL/GenBank/DDBJ whole genome shotgun (WGS) entry which is preliminary data.</text>
</comment>
<gene>
    <name evidence="8" type="ORF">VFPPC_00769</name>
</gene>
<evidence type="ECO:0000256" key="3">
    <source>
        <dbReference type="ARBA" id="ARBA00022679"/>
    </source>
</evidence>
<dbReference type="PANTHER" id="PTHR45700:SF9">
    <property type="entry name" value="HECT-TYPE E3 UBIQUITIN TRANSFERASE"/>
    <property type="match status" value="1"/>
</dbReference>
<feature type="region of interest" description="Disordered" evidence="6">
    <location>
        <begin position="413"/>
        <end position="443"/>
    </location>
</feature>
<accession>A0A179G6C4</accession>
<feature type="compositionally biased region" description="Polar residues" evidence="6">
    <location>
        <begin position="221"/>
        <end position="232"/>
    </location>
</feature>
<dbReference type="GeneID" id="28844720"/>
<keyword evidence="8" id="KW-0436">Ligase</keyword>
<dbReference type="InterPro" id="IPR044611">
    <property type="entry name" value="E3A/B/C-like"/>
</dbReference>
<dbReference type="GO" id="GO:0061630">
    <property type="term" value="F:ubiquitin protein ligase activity"/>
    <property type="evidence" value="ECO:0007669"/>
    <property type="project" value="UniProtKB-EC"/>
</dbReference>
<organism evidence="8 9">
    <name type="scientific">Pochonia chlamydosporia 170</name>
    <dbReference type="NCBI Taxonomy" id="1380566"/>
    <lineage>
        <taxon>Eukaryota</taxon>
        <taxon>Fungi</taxon>
        <taxon>Dikarya</taxon>
        <taxon>Ascomycota</taxon>
        <taxon>Pezizomycotina</taxon>
        <taxon>Sordariomycetes</taxon>
        <taxon>Hypocreomycetidae</taxon>
        <taxon>Hypocreales</taxon>
        <taxon>Clavicipitaceae</taxon>
        <taxon>Pochonia</taxon>
    </lineage>
</organism>
<dbReference type="KEGG" id="pchm:VFPPC_00769"/>
<dbReference type="PROSITE" id="PS50237">
    <property type="entry name" value="HECT"/>
    <property type="match status" value="1"/>
</dbReference>
<dbReference type="Gene3D" id="3.90.1750.10">
    <property type="entry name" value="Hect, E3 ligase catalytic domains"/>
    <property type="match status" value="1"/>
</dbReference>
<dbReference type="EMBL" id="LSBJ02000001">
    <property type="protein sequence ID" value="OAQ72931.1"/>
    <property type="molecule type" value="Genomic_DNA"/>
</dbReference>
<dbReference type="SUPFAM" id="SSF56204">
    <property type="entry name" value="Hect, E3 ligase catalytic domain"/>
    <property type="match status" value="1"/>
</dbReference>
<feature type="region of interest" description="Disordered" evidence="6">
    <location>
        <begin position="270"/>
        <end position="319"/>
    </location>
</feature>
<feature type="region of interest" description="Disordered" evidence="6">
    <location>
        <begin position="209"/>
        <end position="238"/>
    </location>
</feature>
<evidence type="ECO:0000256" key="5">
    <source>
        <dbReference type="PROSITE-ProRule" id="PRU00104"/>
    </source>
</evidence>
<reference evidence="8 9" key="1">
    <citation type="journal article" date="2016" name="PLoS Pathog.">
        <title>Biosynthesis of antibiotic leucinostatins in bio-control fungus Purpureocillium lilacinum and their inhibition on phytophthora revealed by genome mining.</title>
        <authorList>
            <person name="Wang G."/>
            <person name="Liu Z."/>
            <person name="Lin R."/>
            <person name="Li E."/>
            <person name="Mao Z."/>
            <person name="Ling J."/>
            <person name="Yang Y."/>
            <person name="Yin W.B."/>
            <person name="Xie B."/>
        </authorList>
    </citation>
    <scope>NUCLEOTIDE SEQUENCE [LARGE SCALE GENOMIC DNA]</scope>
    <source>
        <strain evidence="8">170</strain>
    </source>
</reference>
<evidence type="ECO:0000256" key="6">
    <source>
        <dbReference type="SAM" id="MobiDB-lite"/>
    </source>
</evidence>
<feature type="compositionally biased region" description="Basic and acidic residues" evidence="6">
    <location>
        <begin position="12"/>
        <end position="24"/>
    </location>
</feature>
<protein>
    <recommendedName>
        <fullName evidence="2">HECT-type E3 ubiquitin transferase</fullName>
        <ecNumber evidence="2">2.3.2.26</ecNumber>
    </recommendedName>
</protein>
<feature type="domain" description="HECT" evidence="7">
    <location>
        <begin position="837"/>
        <end position="1184"/>
    </location>
</feature>
<dbReference type="STRING" id="1380566.A0A179G6C4"/>
<dbReference type="FunFam" id="3.30.2160.10:FF:000004">
    <property type="entry name" value="probable E3 ubiquitin-protein ligase HERC4 isoform X1"/>
    <property type="match status" value="1"/>
</dbReference>
<dbReference type="Gene3D" id="3.30.2410.10">
    <property type="entry name" value="Hect, E3 ligase catalytic domain"/>
    <property type="match status" value="1"/>
</dbReference>
<dbReference type="Gene3D" id="3.30.2160.10">
    <property type="entry name" value="Hect, E3 ligase catalytic domain"/>
    <property type="match status" value="1"/>
</dbReference>
<dbReference type="InterPro" id="IPR035983">
    <property type="entry name" value="Hect_E3_ubiquitin_ligase"/>
</dbReference>
<dbReference type="CDD" id="cd00078">
    <property type="entry name" value="HECTc"/>
    <property type="match status" value="1"/>
</dbReference>
<feature type="compositionally biased region" description="Basic and acidic residues" evidence="6">
    <location>
        <begin position="349"/>
        <end position="361"/>
    </location>
</feature>
<dbReference type="GO" id="GO:0016874">
    <property type="term" value="F:ligase activity"/>
    <property type="evidence" value="ECO:0007669"/>
    <property type="project" value="UniProtKB-KW"/>
</dbReference>
<dbReference type="OrthoDB" id="8068875at2759"/>
<evidence type="ECO:0000256" key="1">
    <source>
        <dbReference type="ARBA" id="ARBA00000885"/>
    </source>
</evidence>
<evidence type="ECO:0000256" key="4">
    <source>
        <dbReference type="ARBA" id="ARBA00022786"/>
    </source>
</evidence>
<comment type="catalytic activity">
    <reaction evidence="1">
        <text>S-ubiquitinyl-[E2 ubiquitin-conjugating enzyme]-L-cysteine + [acceptor protein]-L-lysine = [E2 ubiquitin-conjugating enzyme]-L-cysteine + N(6)-ubiquitinyl-[acceptor protein]-L-lysine.</text>
        <dbReference type="EC" id="2.3.2.26"/>
    </reaction>
</comment>
<dbReference type="PANTHER" id="PTHR45700">
    <property type="entry name" value="UBIQUITIN-PROTEIN LIGASE E3C"/>
    <property type="match status" value="1"/>
</dbReference>
<evidence type="ECO:0000259" key="7">
    <source>
        <dbReference type="PROSITE" id="PS50237"/>
    </source>
</evidence>
<dbReference type="GO" id="GO:0000209">
    <property type="term" value="P:protein polyubiquitination"/>
    <property type="evidence" value="ECO:0007669"/>
    <property type="project" value="InterPro"/>
</dbReference>
<name>A0A179G6C4_METCM</name>
<evidence type="ECO:0000313" key="8">
    <source>
        <dbReference type="EMBL" id="OAQ72931.1"/>
    </source>
</evidence>
<keyword evidence="9" id="KW-1185">Reference proteome</keyword>
<feature type="region of interest" description="Disordered" evidence="6">
    <location>
        <begin position="343"/>
        <end position="389"/>
    </location>
</feature>
<proteinExistence type="predicted"/>
<evidence type="ECO:0000313" key="9">
    <source>
        <dbReference type="Proteomes" id="UP000078397"/>
    </source>
</evidence>
<dbReference type="RefSeq" id="XP_018149014.1">
    <property type="nucleotide sequence ID" value="XM_018280726.1"/>
</dbReference>
<dbReference type="AlphaFoldDB" id="A0A179G6C4"/>